<dbReference type="SUPFAM" id="SSF53756">
    <property type="entry name" value="UDP-Glycosyltransferase/glycogen phosphorylase"/>
    <property type="match status" value="1"/>
</dbReference>
<accession>A0A7D4KR49</accession>
<dbReference type="EMBL" id="CP054010">
    <property type="protein sequence ID" value="QKH88164.1"/>
    <property type="molecule type" value="Genomic_DNA"/>
</dbReference>
<reference evidence="1 2" key="1">
    <citation type="submission" date="2020-05" db="EMBL/GenBank/DDBJ databases">
        <title>FDA dAtabase for Regulatory Grade micrObial Sequences (FDA-ARGOS): Supporting development and validation of Infectious Disease Dx tests.</title>
        <authorList>
            <person name="Moreno J."/>
            <person name="Tallon L."/>
            <person name="Sadzewicz L."/>
            <person name="Zhao X."/>
            <person name="Vavikolanu K."/>
            <person name="Mehta A."/>
            <person name="Aluvathingal J."/>
            <person name="Nadendla S."/>
            <person name="Myers T."/>
            <person name="Yan Y."/>
            <person name="Sichtig H."/>
        </authorList>
    </citation>
    <scope>NUCLEOTIDE SEQUENCE [LARGE SCALE GENOMIC DNA]</scope>
    <source>
        <strain evidence="1 2">FDAARGOS_760</strain>
    </source>
</reference>
<organism evidence="1 2">
    <name type="scientific">Prevotella melaninogenica</name>
    <dbReference type="NCBI Taxonomy" id="28132"/>
    <lineage>
        <taxon>Bacteria</taxon>
        <taxon>Pseudomonadati</taxon>
        <taxon>Bacteroidota</taxon>
        <taxon>Bacteroidia</taxon>
        <taxon>Bacteroidales</taxon>
        <taxon>Prevotellaceae</taxon>
        <taxon>Prevotella</taxon>
    </lineage>
</organism>
<protein>
    <submittedName>
        <fullName evidence="1">Capsular biosynthesis protein</fullName>
    </submittedName>
</protein>
<dbReference type="RefSeq" id="WP_004360630.1">
    <property type="nucleotide sequence ID" value="NZ_CP054010.1"/>
</dbReference>
<evidence type="ECO:0000313" key="1">
    <source>
        <dbReference type="EMBL" id="QKH88164.1"/>
    </source>
</evidence>
<dbReference type="Gene3D" id="3.40.50.2000">
    <property type="entry name" value="Glycogen Phosphorylase B"/>
    <property type="match status" value="1"/>
</dbReference>
<gene>
    <name evidence="1" type="ORF">FIU21_04210</name>
</gene>
<name>A0A7D4KR49_9BACT</name>
<proteinExistence type="predicted"/>
<evidence type="ECO:0000313" key="2">
    <source>
        <dbReference type="Proteomes" id="UP000500843"/>
    </source>
</evidence>
<dbReference type="Proteomes" id="UP000500843">
    <property type="component" value="Chromosome 1"/>
</dbReference>
<sequence length="353" mass="41355">MKLGLLLPTNVYFCPYVKIYTDILDKNDIQYDIIYADKRDLKEKATYRYTHKLDDKANRVAKLLYYWNYSRFLIKTIKKEQYDKLIVFGPQIGIFLKPFLRKYYTNRFILDYRDLSIEQQFKGTYAKLMRLSALHVVSSPGFLKCLPNVCSSVLSHNFDINILEQAIKENNLSYTIHCEHINVLTIGGIRDYEQNAAIISSLGNEKGFLISFVGRGNDASRLEAFAIQGNYNNVTFSGYYAKEDEPSIIQQCTLMNIFYPRKLSHDTALSNRFYNSIFFRKPMITTANTIQGEYTKNYKLGLAINDTTNLAENIKEYLKTFDKEEYEENRRKLLESFLSDYKIFEEKVLTFCK</sequence>
<dbReference type="AlphaFoldDB" id="A0A7D4KR49"/>